<dbReference type="Pfam" id="PF24961">
    <property type="entry name" value="NfeD_membrane"/>
    <property type="match status" value="1"/>
</dbReference>
<proteinExistence type="predicted"/>
<evidence type="ECO:0000259" key="2">
    <source>
        <dbReference type="Pfam" id="PF24961"/>
    </source>
</evidence>
<feature type="domain" description="NfeD integral membrane" evidence="2">
    <location>
        <begin position="262"/>
        <end position="383"/>
    </location>
</feature>
<sequence>MESVKPAPPFLFLVRPMLIRQILLILRVLRWLCPALLVLVGVLSLTLPVVAAQDTATHVVVLRIEDEIDLGLVPYLTRGLDQAARDRAGAVILEIDTPGGRLDAVLQMRDAILASPVRTIAFVNRTAFSAGALVAIASDEIYMAPGGVMGAAAPVDQAGESAGAKTTSAVRKTFKATAELRGRDPRVAEAMVDPDVTIDGLNSRGQLLTLTADEARTWGYARALVADRQELLAAAGLEGAVATEIDPRLAENVVRFLTNPLVASLLVSLGFLLILADLFSGGFGAIGGAGLGLFALFFWGHFLAGLAGWEGVALVVLGLALIALEVFVIPGFGLAGLVGGAALLGGLFISLLGGEIVTTADLERAGSTVLTTLAIMFAGTLLLLRFLPRAAAIQGLILQSQVGRADPAPRLMVEGARRSWLEGDRLEAHSAANAGAGHALSDSRSLAGTTGVALSDLRPAGLAEIAGARVDVITRGDYIDAGDVIEVILDEGYRRVVRRAKQD</sequence>
<evidence type="ECO:0000256" key="1">
    <source>
        <dbReference type="SAM" id="Phobius"/>
    </source>
</evidence>
<dbReference type="GO" id="GO:0008233">
    <property type="term" value="F:peptidase activity"/>
    <property type="evidence" value="ECO:0007669"/>
    <property type="project" value="UniProtKB-KW"/>
</dbReference>
<feature type="transmembrane region" description="Helical" evidence="1">
    <location>
        <begin position="334"/>
        <end position="353"/>
    </location>
</feature>
<dbReference type="AlphaFoldDB" id="A0A6J4K007"/>
<dbReference type="CDD" id="cd07021">
    <property type="entry name" value="Clp_protease_NfeD_like"/>
    <property type="match status" value="1"/>
</dbReference>
<feature type="transmembrane region" description="Helical" evidence="1">
    <location>
        <begin position="306"/>
        <end position="327"/>
    </location>
</feature>
<keyword evidence="1" id="KW-1133">Transmembrane helix</keyword>
<dbReference type="PANTHER" id="PTHR33507:SF3">
    <property type="entry name" value="INNER MEMBRANE PROTEIN YBBJ"/>
    <property type="match status" value="1"/>
</dbReference>
<gene>
    <name evidence="4" type="ORF">AVDCRST_MAG26-4157</name>
</gene>
<dbReference type="EMBL" id="CADCTK010000974">
    <property type="protein sequence ID" value="CAA9291933.1"/>
    <property type="molecule type" value="Genomic_DNA"/>
</dbReference>
<organism evidence="4">
    <name type="scientific">uncultured Chloroflexia bacterium</name>
    <dbReference type="NCBI Taxonomy" id="1672391"/>
    <lineage>
        <taxon>Bacteria</taxon>
        <taxon>Bacillati</taxon>
        <taxon>Chloroflexota</taxon>
        <taxon>Chloroflexia</taxon>
        <taxon>environmental samples</taxon>
    </lineage>
</organism>
<feature type="transmembrane region" description="Helical" evidence="1">
    <location>
        <begin position="365"/>
        <end position="384"/>
    </location>
</feature>
<keyword evidence="1" id="KW-0812">Transmembrane</keyword>
<dbReference type="GO" id="GO:0006508">
    <property type="term" value="P:proteolysis"/>
    <property type="evidence" value="ECO:0007669"/>
    <property type="project" value="UniProtKB-KW"/>
</dbReference>
<dbReference type="SUPFAM" id="SSF52096">
    <property type="entry name" value="ClpP/crotonase"/>
    <property type="match status" value="1"/>
</dbReference>
<dbReference type="PANTHER" id="PTHR33507">
    <property type="entry name" value="INNER MEMBRANE PROTEIN YBBJ"/>
    <property type="match status" value="1"/>
</dbReference>
<evidence type="ECO:0000313" key="4">
    <source>
        <dbReference type="EMBL" id="CAA9291933.1"/>
    </source>
</evidence>
<dbReference type="Pfam" id="PF25145">
    <property type="entry name" value="NfeD1b_N"/>
    <property type="match status" value="1"/>
</dbReference>
<protein>
    <submittedName>
        <fullName evidence="4">Membrane-bound ClpP-class protease associated with aq_911</fullName>
    </submittedName>
</protein>
<dbReference type="InterPro" id="IPR052165">
    <property type="entry name" value="Membrane_assoc_protease"/>
</dbReference>
<accession>A0A6J4K007</accession>
<keyword evidence="4" id="KW-0378">Hydrolase</keyword>
<name>A0A6J4K007_9CHLR</name>
<feature type="domain" description="NfeD1b N-terminal" evidence="3">
    <location>
        <begin position="59"/>
        <end position="241"/>
    </location>
</feature>
<dbReference type="InterPro" id="IPR029045">
    <property type="entry name" value="ClpP/crotonase-like_dom_sf"/>
</dbReference>
<dbReference type="Gene3D" id="3.90.226.10">
    <property type="entry name" value="2-enoyl-CoA Hydratase, Chain A, domain 1"/>
    <property type="match status" value="1"/>
</dbReference>
<dbReference type="InterPro" id="IPR056738">
    <property type="entry name" value="NfeD1b_N"/>
</dbReference>
<dbReference type="InterPro" id="IPR056739">
    <property type="entry name" value="NfeD_membrane"/>
</dbReference>
<dbReference type="InterPro" id="IPR012340">
    <property type="entry name" value="NA-bd_OB-fold"/>
</dbReference>
<dbReference type="Gene3D" id="2.40.50.140">
    <property type="entry name" value="Nucleic acid-binding proteins"/>
    <property type="match status" value="1"/>
</dbReference>
<keyword evidence="4" id="KW-0645">Protease</keyword>
<reference evidence="4" key="1">
    <citation type="submission" date="2020-02" db="EMBL/GenBank/DDBJ databases">
        <authorList>
            <person name="Meier V. D."/>
        </authorList>
    </citation>
    <scope>NUCLEOTIDE SEQUENCE</scope>
    <source>
        <strain evidence="4">AVDCRST_MAG26</strain>
    </source>
</reference>
<evidence type="ECO:0000259" key="3">
    <source>
        <dbReference type="Pfam" id="PF25145"/>
    </source>
</evidence>
<dbReference type="GO" id="GO:0005886">
    <property type="term" value="C:plasma membrane"/>
    <property type="evidence" value="ECO:0007669"/>
    <property type="project" value="TreeGrafter"/>
</dbReference>
<keyword evidence="1" id="KW-0472">Membrane</keyword>